<dbReference type="EMBL" id="JACPRF010000117">
    <property type="protein sequence ID" value="MBI2875987.1"/>
    <property type="molecule type" value="Genomic_DNA"/>
</dbReference>
<evidence type="ECO:0000313" key="2">
    <source>
        <dbReference type="EMBL" id="MBI2875987.1"/>
    </source>
</evidence>
<comment type="caution">
    <text evidence="2">The sequence shown here is derived from an EMBL/GenBank/DDBJ whole genome shotgun (WGS) entry which is preliminary data.</text>
</comment>
<dbReference type="SUPFAM" id="SSF53807">
    <property type="entry name" value="Helical backbone' metal receptor"/>
    <property type="match status" value="1"/>
</dbReference>
<feature type="domain" description="Nitrogenase/oxidoreductase component 1" evidence="1">
    <location>
        <begin position="13"/>
        <end position="436"/>
    </location>
</feature>
<sequence>MRSGDRPNLLLPCSLSGAVMAFEGIRGATALVNGPSGCKFYVAALVDAQDLREDPLDLGRHLSPLYFGQPRVACTCLQQEEIIYGSEGRLRTALEQLRAQRPNDLIGIVNSCALSITGEDLQGICREHGRVALVETSGFTGDLAAGFGQAGRVLVREVMLPCAERRPNAINLIGPMIGQYNWRNDRQELKRMLGRLGIAVNAVLTAGATLEEIAQAPRASLNVVVGEEYGEEIVREMAARFGLPAVGMEGYSPYGIRNTTGWLRQIAEALGMDATGPLREEIEGITSRVYPYLARYLSGGTLKGLPVAIFADGSMVLALADFLAEYLGLDPVLLGWKTVGRGTEGLLQRFSQERRLEPRVLRRPDLEEIAQGLRETSPELILGSGFEQWAAREAGLAGVPFLRIASPIWDQLILSERPFLGYKGVLFWIEEILNALRERI</sequence>
<dbReference type="InterPro" id="IPR049939">
    <property type="entry name" value="NifE-like"/>
</dbReference>
<dbReference type="CDD" id="cd00316">
    <property type="entry name" value="Oxidoreductase_nitrogenase"/>
    <property type="match status" value="1"/>
</dbReference>
<proteinExistence type="predicted"/>
<protein>
    <submittedName>
        <fullName evidence="2">Nitrogenase component 1</fullName>
    </submittedName>
</protein>
<gene>
    <name evidence="2" type="ORF">HYY20_03825</name>
</gene>
<organism evidence="2 3">
    <name type="scientific">Tectimicrobiota bacterium</name>
    <dbReference type="NCBI Taxonomy" id="2528274"/>
    <lineage>
        <taxon>Bacteria</taxon>
        <taxon>Pseudomonadati</taxon>
        <taxon>Nitrospinota/Tectimicrobiota group</taxon>
        <taxon>Candidatus Tectimicrobiota</taxon>
    </lineage>
</organism>
<accession>A0A932CMT0</accession>
<dbReference type="GO" id="GO:0016491">
    <property type="term" value="F:oxidoreductase activity"/>
    <property type="evidence" value="ECO:0007669"/>
    <property type="project" value="InterPro"/>
</dbReference>
<reference evidence="2" key="1">
    <citation type="submission" date="2020-07" db="EMBL/GenBank/DDBJ databases">
        <title>Huge and variable diversity of episymbiotic CPR bacteria and DPANN archaea in groundwater ecosystems.</title>
        <authorList>
            <person name="He C.Y."/>
            <person name="Keren R."/>
            <person name="Whittaker M."/>
            <person name="Farag I.F."/>
            <person name="Doudna J."/>
            <person name="Cate J.H.D."/>
            <person name="Banfield J.F."/>
        </authorList>
    </citation>
    <scope>NUCLEOTIDE SEQUENCE</scope>
    <source>
        <strain evidence="2">NC_groundwater_672_Ag_B-0.1um_62_36</strain>
    </source>
</reference>
<dbReference type="Pfam" id="PF00148">
    <property type="entry name" value="Oxidored_nitro"/>
    <property type="match status" value="1"/>
</dbReference>
<dbReference type="Gene3D" id="3.40.50.1980">
    <property type="entry name" value="Nitrogenase molybdenum iron protein domain"/>
    <property type="match status" value="3"/>
</dbReference>
<dbReference type="InterPro" id="IPR000510">
    <property type="entry name" value="Nase/OxRdtase_comp1"/>
</dbReference>
<dbReference type="PANTHER" id="PTHR42956">
    <property type="entry name" value="NITROGENASE IRON-MOLYBDENUM COFACTOR BIOSYNTHESIS PROTEIN NIFE"/>
    <property type="match status" value="1"/>
</dbReference>
<dbReference type="PANTHER" id="PTHR42956:SF1">
    <property type="entry name" value="NITROGENASE IRON-MOLYBDENUM COFACTOR BIOSYNTHESIS PROTEIN NIFE"/>
    <property type="match status" value="1"/>
</dbReference>
<evidence type="ECO:0000313" key="3">
    <source>
        <dbReference type="Proteomes" id="UP000769766"/>
    </source>
</evidence>
<evidence type="ECO:0000259" key="1">
    <source>
        <dbReference type="Pfam" id="PF00148"/>
    </source>
</evidence>
<dbReference type="Proteomes" id="UP000769766">
    <property type="component" value="Unassembled WGS sequence"/>
</dbReference>
<dbReference type="AlphaFoldDB" id="A0A932CMT0"/>
<name>A0A932CMT0_UNCTE</name>